<dbReference type="Proteomes" id="UP000028045">
    <property type="component" value="Unassembled WGS sequence"/>
</dbReference>
<dbReference type="GO" id="GO:0005938">
    <property type="term" value="C:cell cortex"/>
    <property type="evidence" value="ECO:0007669"/>
    <property type="project" value="InterPro"/>
</dbReference>
<feature type="region of interest" description="Disordered" evidence="2">
    <location>
        <begin position="448"/>
        <end position="484"/>
    </location>
</feature>
<dbReference type="SUPFAM" id="SSF50729">
    <property type="entry name" value="PH domain-like"/>
    <property type="match status" value="1"/>
</dbReference>
<feature type="region of interest" description="Disordered" evidence="2">
    <location>
        <begin position="738"/>
        <end position="782"/>
    </location>
</feature>
<feature type="region of interest" description="Disordered" evidence="2">
    <location>
        <begin position="359"/>
        <end position="434"/>
    </location>
</feature>
<dbReference type="GO" id="GO:0005739">
    <property type="term" value="C:mitochondrion"/>
    <property type="evidence" value="ECO:0007669"/>
    <property type="project" value="TreeGrafter"/>
</dbReference>
<feature type="coiled-coil region" evidence="1">
    <location>
        <begin position="205"/>
        <end position="253"/>
    </location>
</feature>
<evidence type="ECO:0000313" key="5">
    <source>
        <dbReference type="Proteomes" id="UP000028045"/>
    </source>
</evidence>
<dbReference type="PANTHER" id="PTHR28190">
    <property type="entry name" value="NUCLEAR MIGRATION PROTEIN NUM1"/>
    <property type="match status" value="1"/>
</dbReference>
<dbReference type="GO" id="GO:0005543">
    <property type="term" value="F:phospholipid binding"/>
    <property type="evidence" value="ECO:0007669"/>
    <property type="project" value="InterPro"/>
</dbReference>
<organism evidence="4 5">
    <name type="scientific">Stachybotrys chartarum (strain CBS 109288 / IBT 7711)</name>
    <name type="common">Toxic black mold</name>
    <name type="synonym">Stilbospora chartarum</name>
    <dbReference type="NCBI Taxonomy" id="1280523"/>
    <lineage>
        <taxon>Eukaryota</taxon>
        <taxon>Fungi</taxon>
        <taxon>Dikarya</taxon>
        <taxon>Ascomycota</taxon>
        <taxon>Pezizomycotina</taxon>
        <taxon>Sordariomycetes</taxon>
        <taxon>Hypocreomycetidae</taxon>
        <taxon>Hypocreales</taxon>
        <taxon>Stachybotryaceae</taxon>
        <taxon>Stachybotrys</taxon>
    </lineage>
</organism>
<feature type="compositionally biased region" description="Low complexity" evidence="2">
    <location>
        <begin position="1949"/>
        <end position="1958"/>
    </location>
</feature>
<feature type="compositionally biased region" description="Polar residues" evidence="2">
    <location>
        <begin position="1821"/>
        <end position="1833"/>
    </location>
</feature>
<feature type="coiled-coil region" evidence="1">
    <location>
        <begin position="80"/>
        <end position="124"/>
    </location>
</feature>
<evidence type="ECO:0000259" key="3">
    <source>
        <dbReference type="PROSITE" id="PS50003"/>
    </source>
</evidence>
<dbReference type="CDD" id="cd13365">
    <property type="entry name" value="PH_PLC_plant-like"/>
    <property type="match status" value="1"/>
</dbReference>
<sequence>MASTFGSEKPNLPAPGDGDSDPFITTSTPAHTRKRYSGFDQELLAAGADASPGQAKRALEAHLAETDRRLDEAGKLGTALVAQRKAIAEQLQEVDKIEAEGEVNPDLRQKLVDIEKDYNDLARESARVFLPKQRVPSNETNSGSPFPPEGRGGRRSASPSKFESQATGSPTKLSVPNRKIRNQPSNRVHDMAFYAEITSSLITQVRDLQLMLAERDEQLKDVESERQHLELDAKNLQQRVRVLDENEHRYKEENWNLETRLQEVAGQQREAADREKKLTHALNVSKAEKASTQKELDEVKLSHAKLLDEHAAAVKHHDIELGTAKRNIVMAEGERSAMQRKIDDLTSQNQELAKAFSIQRGRMAEREPGSGLSDEDFETANDNVTPEHSPPPSPVKGTPRHSMLETETMKSSLHHAQRTIQSQRSQLHREKTEKLELRRMIQDLRDDLEKARENGGPPSNRRSRKVESKEFKKPPRLFGSFRNSRQEILLDDPDWEDANDAPPNAVEHIAPDARQPSAQAIVTDSSDHFDTANEGGESAFETANERATETDFVTGNEELSGSDDTETETTSRGFGMMRRPPNLSYSTVRNSSRASFDSTASTSADEDFASELRTPVGTTSSAQKPRQRLSRLFRNSRQNSEEPGLQSSPASASFAGSVGGTPQAGQSLFAELQDMGSDEDSIPGGMTPSRRSARSLTPGSVRRPLSPPPALPTLPKAVMVDSGVMTDPIVITDATEGASESYRTMGEGDRPGTMESVLGPAGKRASTSWLSVRESDADMSRPVSTLSYSDASAQHDVDMASRLSQFPLPPSSLPQSSPPSLSVSAIQAESIEPVEEPYRAPALNFTPLITEETVPITEVETTMPTLSLSTISTENVEPRAEPEMPPPVLTVTTIVAEVLEPIAEPEIPPPNLSISGIVSEVVEPKAEPEVPPPALTLSNIYKELVDPVAEPAVLPPTLTISGIYRETVNPIAEPETPAPALTLSSIYGETVNPIAEPEIPAPALTLSSIYGERVDPIAEPNVPVPTLALSSIVGEHIEPIEEPEPKHVPLPSVLPPTLTMSSLMLEQVEPVLEPELEQEPKTAPPTLSMSALVCEHVEPVEEPQPEYVPVAAPPAMMLPAALHEAVEPVTVPETPRPVLGFSAITSEIVEPQEEPQPEPAPVVEPPSLSLSSIFAEFVEPISEPEVPEIQPPAPPTLSLSSIFGEYVEPVAEPEPATVEAIPPPPPPQLTLSSVLTETVEPVSEPEVVVPLPVLSVSQIFGEHIEPREEPVVTPIPAALGYSNILTEHVSPVPEPETPRPSLAMSTIVAEDIFPIAEPTPLLPTLALSPIASEGVEPVEHKPESPIVPKFALTGIESIETVPINPRSPWRQAFILPRDAEPFSRSRGSDALNTDLFGQSKQQDSPVVIAEDEVDQVPQNPDTDHNESTLPFREISSNAAARPRRTAALPTVDQGAQTALTSDEIDKMVHTGVQYSSSHGKAASISTIGSTDTTIHRPVESEVLGSPVRSKGKIGDDAVLESGAIRRPGSAASNKTSLQDAPPLPANHRQMIEAARAGSSQGSMGPPLWPASATKNRPRTPIQGRPISPLPARGTPTPKAARPAGTTRGTAEVHSVTKRSLRSRQSSVSSFASEIDARFNIRPSDLGMGPNGFGSNTDPRMIQAITQTMIGEFLWKYTRKTGRGGLSENRHRRYFWVHPYTRTLYWSDQDPSGANGRSEIKTKSVPIEAVRVVTDDNPMPPGLHRKSLVVIAPGRTIKFTATTGQRHETWFNALSYLLLRTNDGQTDAEEMAENITSEDVDEFNPQVGRRPANGNRPGAPASLSSYNSRASHNESPAGGYSMNIPTLTPATQRPSMPRSSTGTLSKISGYWKAGGFGSLRGRTTSGQNTGIYEASEVHDSAEDLREMIEQQDRESDRLENVRACCDGKHDVGTLHHHSTKRGRAQHSHSHPTPSGTPTPMASTRSRA</sequence>
<reference evidence="4 5" key="1">
    <citation type="journal article" date="2014" name="BMC Genomics">
        <title>Comparative genome sequencing reveals chemotype-specific gene clusters in the toxigenic black mold Stachybotrys.</title>
        <authorList>
            <person name="Semeiks J."/>
            <person name="Borek D."/>
            <person name="Otwinowski Z."/>
            <person name="Grishin N.V."/>
        </authorList>
    </citation>
    <scope>NUCLEOTIDE SEQUENCE [LARGE SCALE GENOMIC DNA]</scope>
    <source>
        <strain evidence="5">CBS 109288 / IBT 7711</strain>
    </source>
</reference>
<dbReference type="InterPro" id="IPR053005">
    <property type="entry name" value="Nuclear_Pos-Cytoskel_Interact"/>
</dbReference>
<gene>
    <name evidence="4" type="ORF">S7711_05852</name>
</gene>
<feature type="coiled-coil region" evidence="1">
    <location>
        <begin position="1893"/>
        <end position="1920"/>
    </location>
</feature>
<dbReference type="EMBL" id="KL648682">
    <property type="protein sequence ID" value="KEY65846.1"/>
    <property type="molecule type" value="Genomic_DNA"/>
</dbReference>
<feature type="compositionally biased region" description="Basic residues" evidence="2">
    <location>
        <begin position="1933"/>
        <end position="1948"/>
    </location>
</feature>
<dbReference type="HOGENOM" id="CLU_001023_0_0_1"/>
<dbReference type="GO" id="GO:0032065">
    <property type="term" value="P:maintenance of protein location in cell cortex"/>
    <property type="evidence" value="ECO:0007669"/>
    <property type="project" value="InterPro"/>
</dbReference>
<dbReference type="PANTHER" id="PTHR28190:SF1">
    <property type="entry name" value="NUCLEAR MIGRATION PROTEIN NUM1"/>
    <property type="match status" value="1"/>
</dbReference>
<feature type="region of interest" description="Disordered" evidence="2">
    <location>
        <begin position="528"/>
        <end position="715"/>
    </location>
</feature>
<dbReference type="GO" id="GO:0015631">
    <property type="term" value="F:tubulin binding"/>
    <property type="evidence" value="ECO:0007669"/>
    <property type="project" value="TreeGrafter"/>
</dbReference>
<name>A0A084AKL7_STACB</name>
<feature type="compositionally biased region" description="Low complexity" evidence="2">
    <location>
        <begin position="1599"/>
        <end position="1609"/>
    </location>
</feature>
<evidence type="ECO:0000256" key="1">
    <source>
        <dbReference type="SAM" id="Coils"/>
    </source>
</evidence>
<accession>A0A084AKL7</accession>
<dbReference type="Pfam" id="PF12814">
    <property type="entry name" value="Mcp5_PH"/>
    <property type="match status" value="1"/>
</dbReference>
<evidence type="ECO:0000256" key="2">
    <source>
        <dbReference type="SAM" id="MobiDB-lite"/>
    </source>
</evidence>
<proteinExistence type="predicted"/>
<feature type="compositionally biased region" description="Polar residues" evidence="2">
    <location>
        <begin position="1842"/>
        <end position="1864"/>
    </location>
</feature>
<protein>
    <recommendedName>
        <fullName evidence="3">PH domain-containing protein</fullName>
    </recommendedName>
</protein>
<feature type="region of interest" description="Disordered" evidence="2">
    <location>
        <begin position="1556"/>
        <end position="1626"/>
    </location>
</feature>
<keyword evidence="5" id="KW-1185">Reference proteome</keyword>
<dbReference type="OrthoDB" id="2149224at2759"/>
<keyword evidence="1" id="KW-0175">Coiled coil</keyword>
<feature type="region of interest" description="Disordered" evidence="2">
    <location>
        <begin position="1928"/>
        <end position="1966"/>
    </location>
</feature>
<feature type="domain" description="PH" evidence="3">
    <location>
        <begin position="1666"/>
        <end position="1778"/>
    </location>
</feature>
<feature type="compositionally biased region" description="Polar residues" evidence="2">
    <location>
        <begin position="157"/>
        <end position="174"/>
    </location>
</feature>
<dbReference type="GO" id="GO:0000226">
    <property type="term" value="P:microtubule cytoskeleton organization"/>
    <property type="evidence" value="ECO:0007669"/>
    <property type="project" value="TreeGrafter"/>
</dbReference>
<dbReference type="SMART" id="SM00233">
    <property type="entry name" value="PH"/>
    <property type="match status" value="1"/>
</dbReference>
<feature type="region of interest" description="Disordered" evidence="2">
    <location>
        <begin position="1799"/>
        <end position="1864"/>
    </location>
</feature>
<feature type="compositionally biased region" description="Low complexity" evidence="2">
    <location>
        <begin position="591"/>
        <end position="603"/>
    </location>
</feature>
<evidence type="ECO:0000313" key="4">
    <source>
        <dbReference type="EMBL" id="KEY65846.1"/>
    </source>
</evidence>
<dbReference type="InterPro" id="IPR024774">
    <property type="entry name" value="PH_dom-Mcp5-type"/>
</dbReference>
<dbReference type="PROSITE" id="PS50003">
    <property type="entry name" value="PH_DOMAIN"/>
    <property type="match status" value="1"/>
</dbReference>
<feature type="compositionally biased region" description="Polar residues" evidence="2">
    <location>
        <begin position="135"/>
        <end position="144"/>
    </location>
</feature>
<dbReference type="InterPro" id="IPR001849">
    <property type="entry name" value="PH_domain"/>
</dbReference>
<feature type="region of interest" description="Disordered" evidence="2">
    <location>
        <begin position="125"/>
        <end position="186"/>
    </location>
</feature>
<feature type="region of interest" description="Disordered" evidence="2">
    <location>
        <begin position="1"/>
        <end position="32"/>
    </location>
</feature>
<feature type="coiled-coil region" evidence="1">
    <location>
        <begin position="289"/>
        <end position="355"/>
    </location>
</feature>